<evidence type="ECO:0000256" key="6">
    <source>
        <dbReference type="PROSITE-ProRule" id="PRU01373"/>
    </source>
</evidence>
<dbReference type="PROSITE" id="PS52029">
    <property type="entry name" value="LD_TPASE"/>
    <property type="match status" value="1"/>
</dbReference>
<comment type="caution">
    <text evidence="10">The sequence shown here is derived from an EMBL/GenBank/DDBJ whole genome shotgun (WGS) entry which is preliminary data.</text>
</comment>
<dbReference type="Gene3D" id="2.40.440.10">
    <property type="entry name" value="L,D-transpeptidase catalytic domain-like"/>
    <property type="match status" value="1"/>
</dbReference>
<dbReference type="PANTHER" id="PTHR30582">
    <property type="entry name" value="L,D-TRANSPEPTIDASE"/>
    <property type="match status" value="1"/>
</dbReference>
<evidence type="ECO:0000313" key="10">
    <source>
        <dbReference type="EMBL" id="GAA4411933.1"/>
    </source>
</evidence>
<dbReference type="InterPro" id="IPR005490">
    <property type="entry name" value="LD_TPept_cat_dom"/>
</dbReference>
<evidence type="ECO:0000256" key="7">
    <source>
        <dbReference type="SAM" id="MobiDB-lite"/>
    </source>
</evidence>
<evidence type="ECO:0000313" key="11">
    <source>
        <dbReference type="Proteomes" id="UP001500945"/>
    </source>
</evidence>
<dbReference type="InterPro" id="IPR050979">
    <property type="entry name" value="LD-transpeptidase"/>
</dbReference>
<dbReference type="PANTHER" id="PTHR30582:SF2">
    <property type="entry name" value="L,D-TRANSPEPTIDASE YCIB-RELATED"/>
    <property type="match status" value="1"/>
</dbReference>
<keyword evidence="11" id="KW-1185">Reference proteome</keyword>
<dbReference type="EMBL" id="BAABGM010000024">
    <property type="protein sequence ID" value="GAA4411933.1"/>
    <property type="molecule type" value="Genomic_DNA"/>
</dbReference>
<evidence type="ECO:0000256" key="8">
    <source>
        <dbReference type="SAM" id="SignalP"/>
    </source>
</evidence>
<evidence type="ECO:0000259" key="9">
    <source>
        <dbReference type="PROSITE" id="PS52029"/>
    </source>
</evidence>
<dbReference type="CDD" id="cd16913">
    <property type="entry name" value="YkuD_like"/>
    <property type="match status" value="1"/>
</dbReference>
<dbReference type="SUPFAM" id="SSF141523">
    <property type="entry name" value="L,D-transpeptidase catalytic domain-like"/>
    <property type="match status" value="1"/>
</dbReference>
<dbReference type="Pfam" id="PF03734">
    <property type="entry name" value="YkuD"/>
    <property type="match status" value="1"/>
</dbReference>
<feature type="chain" id="PRO_5045080362" description="L,D-TPase catalytic domain-containing protein" evidence="8">
    <location>
        <begin position="28"/>
        <end position="295"/>
    </location>
</feature>
<feature type="signal peptide" evidence="8">
    <location>
        <begin position="1"/>
        <end position="27"/>
    </location>
</feature>
<feature type="compositionally biased region" description="Low complexity" evidence="7">
    <location>
        <begin position="83"/>
        <end position="100"/>
    </location>
</feature>
<organism evidence="10 11">
    <name type="scientific">Fodinibacter luteus</name>
    <dbReference type="NCBI Taxonomy" id="552064"/>
    <lineage>
        <taxon>Bacteria</taxon>
        <taxon>Bacillati</taxon>
        <taxon>Actinomycetota</taxon>
        <taxon>Actinomycetes</taxon>
        <taxon>Micrococcales</taxon>
        <taxon>Intrasporangiaceae</taxon>
        <taxon>Fodinibacter (ex Wang et al. 2009)</taxon>
    </lineage>
</organism>
<gene>
    <name evidence="10" type="ORF">GCM10023168_33260</name>
</gene>
<keyword evidence="4 6" id="KW-0573">Peptidoglycan synthesis</keyword>
<keyword evidence="8" id="KW-0732">Signal</keyword>
<feature type="region of interest" description="Disordered" evidence="7">
    <location>
        <begin position="43"/>
        <end position="109"/>
    </location>
</feature>
<dbReference type="SUPFAM" id="SSF47090">
    <property type="entry name" value="PGBD-like"/>
    <property type="match status" value="1"/>
</dbReference>
<accession>A0ABP8KPC2</accession>
<name>A0ABP8KPC2_9MICO</name>
<sequence>MRGHRRSTAATPLAALAAAVAAVVALAGCGALGGTWTSGGAGAPVTPTPASADPTRSATPFPSATAPRSPSPSPSPASPPSAAPSSPTPSTSASRPPRTTLVRGDRGPEVLELQRRLTGLGYWLGTPDGSFGSLTQQAVWALQKAAGIRRDGVVGPRTRAALAEGVRPRPTLSGDGVEIDLERQLLLVVRGGSVRTVLNTSTGNREEYTTTSGTRAIAVTPRGSFTVYRAVDGPVTNSLGQLWRPRFFHRGYAVHGSPNIPPWPASHGCARLSNAAMNMIWATDLMPVGSRVLVR</sequence>
<evidence type="ECO:0000256" key="2">
    <source>
        <dbReference type="ARBA" id="ARBA00022679"/>
    </source>
</evidence>
<feature type="domain" description="L,D-TPase catalytic" evidence="9">
    <location>
        <begin position="175"/>
        <end position="295"/>
    </location>
</feature>
<proteinExistence type="predicted"/>
<keyword evidence="2" id="KW-0808">Transferase</keyword>
<dbReference type="InterPro" id="IPR002477">
    <property type="entry name" value="Peptidoglycan-bd-like"/>
</dbReference>
<dbReference type="Pfam" id="PF01471">
    <property type="entry name" value="PG_binding_1"/>
    <property type="match status" value="1"/>
</dbReference>
<feature type="active site" description="Proton donor/acceptor" evidence="6">
    <location>
        <position position="255"/>
    </location>
</feature>
<dbReference type="InterPro" id="IPR036366">
    <property type="entry name" value="PGBDSf"/>
</dbReference>
<reference evidence="11" key="1">
    <citation type="journal article" date="2019" name="Int. J. Syst. Evol. Microbiol.">
        <title>The Global Catalogue of Microorganisms (GCM) 10K type strain sequencing project: providing services to taxonomists for standard genome sequencing and annotation.</title>
        <authorList>
            <consortium name="The Broad Institute Genomics Platform"/>
            <consortium name="The Broad Institute Genome Sequencing Center for Infectious Disease"/>
            <person name="Wu L."/>
            <person name="Ma J."/>
        </authorList>
    </citation>
    <scope>NUCLEOTIDE SEQUENCE [LARGE SCALE GENOMIC DNA]</scope>
    <source>
        <strain evidence="11">JCM 17809</strain>
    </source>
</reference>
<feature type="compositionally biased region" description="Low complexity" evidence="7">
    <location>
        <begin position="54"/>
        <end position="68"/>
    </location>
</feature>
<dbReference type="PROSITE" id="PS51257">
    <property type="entry name" value="PROKAR_LIPOPROTEIN"/>
    <property type="match status" value="1"/>
</dbReference>
<protein>
    <recommendedName>
        <fullName evidence="9">L,D-TPase catalytic domain-containing protein</fullName>
    </recommendedName>
</protein>
<dbReference type="InterPro" id="IPR038063">
    <property type="entry name" value="Transpep_catalytic_dom"/>
</dbReference>
<evidence type="ECO:0000256" key="5">
    <source>
        <dbReference type="ARBA" id="ARBA00023316"/>
    </source>
</evidence>
<keyword evidence="3 6" id="KW-0133">Cell shape</keyword>
<dbReference type="RefSeq" id="WP_345208038.1">
    <property type="nucleotide sequence ID" value="NZ_BAABGM010000024.1"/>
</dbReference>
<feature type="active site" description="Nucleophile" evidence="6">
    <location>
        <position position="269"/>
    </location>
</feature>
<keyword evidence="5 6" id="KW-0961">Cell wall biogenesis/degradation</keyword>
<evidence type="ECO:0000256" key="1">
    <source>
        <dbReference type="ARBA" id="ARBA00004752"/>
    </source>
</evidence>
<evidence type="ECO:0000256" key="4">
    <source>
        <dbReference type="ARBA" id="ARBA00022984"/>
    </source>
</evidence>
<dbReference type="InterPro" id="IPR036365">
    <property type="entry name" value="PGBD-like_sf"/>
</dbReference>
<comment type="pathway">
    <text evidence="1 6">Cell wall biogenesis; peptidoglycan biosynthesis.</text>
</comment>
<dbReference type="Proteomes" id="UP001500945">
    <property type="component" value="Unassembled WGS sequence"/>
</dbReference>
<dbReference type="Gene3D" id="1.10.101.10">
    <property type="entry name" value="PGBD-like superfamily/PGBD"/>
    <property type="match status" value="1"/>
</dbReference>
<feature type="compositionally biased region" description="Pro residues" evidence="7">
    <location>
        <begin position="69"/>
        <end position="82"/>
    </location>
</feature>
<evidence type="ECO:0000256" key="3">
    <source>
        <dbReference type="ARBA" id="ARBA00022960"/>
    </source>
</evidence>